<reference evidence="2 3" key="1">
    <citation type="submission" date="2019-03" db="EMBL/GenBank/DDBJ databases">
        <title>Subsurface microbial communities from deep shales in Ohio and West Virginia, USA.</title>
        <authorList>
            <person name="Wrighton K."/>
        </authorList>
    </citation>
    <scope>NUCLEOTIDE SEQUENCE [LARGE SCALE GENOMIC DNA]</scope>
    <source>
        <strain evidence="2 3">MSL9.2</strain>
    </source>
</reference>
<accession>A0A4R7ZDV2</accession>
<comment type="caution">
    <text evidence="2">The sequence shown here is derived from an EMBL/GenBank/DDBJ whole genome shotgun (WGS) entry which is preliminary data.</text>
</comment>
<dbReference type="InterPro" id="IPR036866">
    <property type="entry name" value="RibonucZ/Hydroxyglut_hydro"/>
</dbReference>
<dbReference type="Pfam" id="PF00753">
    <property type="entry name" value="Lactamase_B"/>
    <property type="match status" value="1"/>
</dbReference>
<organism evidence="2 3">
    <name type="scientific">Halanaerobium saccharolyticum</name>
    <dbReference type="NCBI Taxonomy" id="43595"/>
    <lineage>
        <taxon>Bacteria</taxon>
        <taxon>Bacillati</taxon>
        <taxon>Bacillota</taxon>
        <taxon>Clostridia</taxon>
        <taxon>Halanaerobiales</taxon>
        <taxon>Halanaerobiaceae</taxon>
        <taxon>Halanaerobium</taxon>
    </lineage>
</organism>
<protein>
    <submittedName>
        <fullName evidence="2">Metallo-beta-lactamase superfamily protein</fullName>
    </submittedName>
</protein>
<proteinExistence type="predicted"/>
<dbReference type="EMBL" id="SODA01000003">
    <property type="protein sequence ID" value="TDW07084.1"/>
    <property type="molecule type" value="Genomic_DNA"/>
</dbReference>
<dbReference type="AlphaFoldDB" id="A0A4R7ZDV2"/>
<dbReference type="SUPFAM" id="SSF56281">
    <property type="entry name" value="Metallo-hydrolase/oxidoreductase"/>
    <property type="match status" value="1"/>
</dbReference>
<sequence length="74" mass="8531">MFYPTKTSKIKDNIYAIRSFMVNFFVYTDGKNYICIDTGLFKFLSKLGLKEVGIDPEDISHVFLTHTDYDHVGA</sequence>
<dbReference type="Proteomes" id="UP000294697">
    <property type="component" value="Unassembled WGS sequence"/>
</dbReference>
<dbReference type="InterPro" id="IPR001279">
    <property type="entry name" value="Metallo-B-lactamas"/>
</dbReference>
<dbReference type="OrthoDB" id="9761531at2"/>
<evidence type="ECO:0000313" key="2">
    <source>
        <dbReference type="EMBL" id="TDW07084.1"/>
    </source>
</evidence>
<gene>
    <name evidence="2" type="ORF">C8C77_103221</name>
</gene>
<evidence type="ECO:0000259" key="1">
    <source>
        <dbReference type="Pfam" id="PF00753"/>
    </source>
</evidence>
<dbReference type="Gene3D" id="3.60.15.10">
    <property type="entry name" value="Ribonuclease Z/Hydroxyacylglutathione hydrolase-like"/>
    <property type="match status" value="1"/>
</dbReference>
<name>A0A4R7ZDV2_9FIRM</name>
<dbReference type="RefSeq" id="WP_111571381.1">
    <property type="nucleotide sequence ID" value="NZ_QLME01000003.1"/>
</dbReference>
<evidence type="ECO:0000313" key="3">
    <source>
        <dbReference type="Proteomes" id="UP000294697"/>
    </source>
</evidence>
<feature type="domain" description="Metallo-beta-lactamase" evidence="1">
    <location>
        <begin position="20"/>
        <end position="74"/>
    </location>
</feature>